<evidence type="ECO:0000256" key="9">
    <source>
        <dbReference type="ARBA" id="ARBA00022833"/>
    </source>
</evidence>
<evidence type="ECO:0000256" key="16">
    <source>
        <dbReference type="ARBA" id="ARBA00042156"/>
    </source>
</evidence>
<comment type="similarity">
    <text evidence="14">Belongs to the ABC transporter superfamily. UvrA family.</text>
</comment>
<evidence type="ECO:0000256" key="7">
    <source>
        <dbReference type="ARBA" id="ARBA00022769"/>
    </source>
</evidence>
<dbReference type="GO" id="GO:0005524">
    <property type="term" value="F:ATP binding"/>
    <property type="evidence" value="ECO:0007669"/>
    <property type="project" value="UniProtKB-KW"/>
</dbReference>
<keyword evidence="13" id="KW-0234">DNA repair</keyword>
<evidence type="ECO:0000256" key="5">
    <source>
        <dbReference type="ARBA" id="ARBA00022741"/>
    </source>
</evidence>
<dbReference type="GO" id="GO:0008270">
    <property type="term" value="F:zinc ion binding"/>
    <property type="evidence" value="ECO:0007669"/>
    <property type="project" value="UniProtKB-KW"/>
</dbReference>
<keyword evidence="10" id="KW-0067">ATP-binding</keyword>
<dbReference type="FunFam" id="1.20.1580.10:FF:000002">
    <property type="entry name" value="UvrABC system protein A"/>
    <property type="match status" value="1"/>
</dbReference>
<evidence type="ECO:0000256" key="11">
    <source>
        <dbReference type="ARBA" id="ARBA00022881"/>
    </source>
</evidence>
<evidence type="ECO:0000313" key="20">
    <source>
        <dbReference type="Proteomes" id="UP000034119"/>
    </source>
</evidence>
<keyword evidence="6" id="KW-0227">DNA damage</keyword>
<reference evidence="19 20" key="1">
    <citation type="journal article" date="2015" name="Nature">
        <title>rRNA introns, odd ribosomes, and small enigmatic genomes across a large radiation of phyla.</title>
        <authorList>
            <person name="Brown C.T."/>
            <person name="Hug L.A."/>
            <person name="Thomas B.C."/>
            <person name="Sharon I."/>
            <person name="Castelle C.J."/>
            <person name="Singh A."/>
            <person name="Wilkins M.J."/>
            <person name="Williams K.H."/>
            <person name="Banfield J.F."/>
        </authorList>
    </citation>
    <scope>NUCLEOTIDE SEQUENCE [LARGE SCALE GENOMIC DNA]</scope>
</reference>
<dbReference type="Gene3D" id="3.40.50.300">
    <property type="entry name" value="P-loop containing nucleotide triphosphate hydrolases"/>
    <property type="match status" value="2"/>
</dbReference>
<sequence length="964" mass="106506">MLDKITVRGARQHNLKNINLEIPKNKFVVMTGLSGSGKSSLAFDTIYAEGQRRYVESLSAYARQFLGVMDKPDVDSIEGLSPSISIDQKAPSQNPRSTVGTITEIYDFFRLLFARIGHPHCPNCGAEISKLSLDEIVNKVMAEVKVHVNAQKPSPARLQILSPVVRVQKGEFKDLFKNLISKGYQKARIDGKEIELGGDLVLIKTNKHTIEALIDELSLKLSDLRNEVFESEIRSRLRTSVEQALSLSEGLVILKAGDAEHLFSEKFSCPNCNISLPELEPRMFSFNSPLGACETCNGIGTVYKIDPQLIINPSLSLNEGAIKPFVKFFFHETWYTRLLKKVCEEEGINPDAPLGSLPKTQMDVLLNGTGKTYRVKGRNRFGKPTTKPTTITEVFDGVINELERRYLQNEGPEATFEIRRYMREEECQSCNGKRLKPEVLGVTVDGLNIAQIADYPIHDLAPYTEKLSQTLNQYESEIAKPIFKELKTRLSFLNNVGLSYLTVSRTAKTLSGGELQRIRLASQIGTGLTGVLYVLDEPSIGLHPRDMNALISTLHGLKDLGNTLVVVEHDRDTMEAAEHLVELGPGAGRDGGKVVFEGTVAQIKKSKESLTGQFLSARRKIKVPERKLTTDKGTLVLAGAKEHNLKNIKVGIPLGNLVAVTGVSGSGKSTLVVETLYPALKYQLTSFFPEKIGKHRLLSGYEGLDRVYLVDQSPIGRTPRSNPATYVGFFDEVRDLFARTTDAGVRGFKKGRFSFNVKGGRCEKCQGAGVLKIEMQFLPDVYVTCDVCEGKRYNSETLEVKFKGKTIYDILKMTVDEAVPFFAAHPNIHRKLKFLQDVGLGYIEIGQGAPTFSGGEAQRIKLVNELTHGGVGTFYILDEPTTGLHFADIEKLLTTLNALVEMGNTVVVIEHNPEIIKNSQWVIDLGPEGGDLGGEVVYQGDIKGLIKNSASHTGEYLKNVVKQS</sequence>
<evidence type="ECO:0000256" key="14">
    <source>
        <dbReference type="ARBA" id="ARBA00038000"/>
    </source>
</evidence>
<dbReference type="InterPro" id="IPR003439">
    <property type="entry name" value="ABC_transporter-like_ATP-bd"/>
</dbReference>
<dbReference type="PROSITE" id="PS00211">
    <property type="entry name" value="ABC_TRANSPORTER_1"/>
    <property type="match status" value="2"/>
</dbReference>
<dbReference type="AlphaFoldDB" id="A0A0G1XUG6"/>
<keyword evidence="7" id="KW-0228">DNA excision</keyword>
<dbReference type="SUPFAM" id="SSF52540">
    <property type="entry name" value="P-loop containing nucleoside triphosphate hydrolases"/>
    <property type="match status" value="2"/>
</dbReference>
<dbReference type="GO" id="GO:0006289">
    <property type="term" value="P:nucleotide-excision repair"/>
    <property type="evidence" value="ECO:0007669"/>
    <property type="project" value="InterPro"/>
</dbReference>
<evidence type="ECO:0000256" key="2">
    <source>
        <dbReference type="ARBA" id="ARBA00022490"/>
    </source>
</evidence>
<comment type="caution">
    <text evidence="19">The sequence shown here is derived from an EMBL/GenBank/DDBJ whole genome shotgun (WGS) entry which is preliminary data.</text>
</comment>
<dbReference type="InterPro" id="IPR041102">
    <property type="entry name" value="UvrA_inter"/>
</dbReference>
<dbReference type="NCBIfam" id="NF001503">
    <property type="entry name" value="PRK00349.1"/>
    <property type="match status" value="1"/>
</dbReference>
<dbReference type="CDD" id="cd03271">
    <property type="entry name" value="ABC_UvrA_II"/>
    <property type="match status" value="1"/>
</dbReference>
<dbReference type="GO" id="GO:0005737">
    <property type="term" value="C:cytoplasm"/>
    <property type="evidence" value="ECO:0007669"/>
    <property type="project" value="UniProtKB-SubCell"/>
</dbReference>
<dbReference type="Gene3D" id="3.30.1490.20">
    <property type="entry name" value="ATP-grasp fold, A domain"/>
    <property type="match status" value="1"/>
</dbReference>
<keyword evidence="11" id="KW-0267">Excision nuclease</keyword>
<keyword evidence="8" id="KW-0863">Zinc-finger</keyword>
<evidence type="ECO:0000259" key="18">
    <source>
        <dbReference type="PROSITE" id="PS50893"/>
    </source>
</evidence>
<organism evidence="19 20">
    <name type="scientific">candidate division CPR1 bacterium GW2011_GWC1_49_13</name>
    <dbReference type="NCBI Taxonomy" id="1618342"/>
    <lineage>
        <taxon>Bacteria</taxon>
        <taxon>candidate division CPR1</taxon>
    </lineage>
</organism>
<evidence type="ECO:0000256" key="17">
    <source>
        <dbReference type="SAM" id="Coils"/>
    </source>
</evidence>
<dbReference type="InterPro" id="IPR004602">
    <property type="entry name" value="UvrA"/>
</dbReference>
<dbReference type="STRING" id="1618342.UY40_C0001G0005"/>
<dbReference type="InterPro" id="IPR013815">
    <property type="entry name" value="ATP_grasp_subdomain_1"/>
</dbReference>
<dbReference type="InterPro" id="IPR017871">
    <property type="entry name" value="ABC_transporter-like_CS"/>
</dbReference>
<dbReference type="PANTHER" id="PTHR43152:SF3">
    <property type="entry name" value="UVRABC SYSTEM PROTEIN A"/>
    <property type="match status" value="1"/>
</dbReference>
<feature type="coiled-coil region" evidence="17">
    <location>
        <begin position="207"/>
        <end position="234"/>
    </location>
</feature>
<name>A0A0G1XUG6_9BACT</name>
<protein>
    <recommendedName>
        <fullName evidence="15">UvrABC system protein A</fullName>
    </recommendedName>
    <alternativeName>
        <fullName evidence="16">Excinuclease ABC subunit A</fullName>
    </alternativeName>
</protein>
<evidence type="ECO:0000256" key="10">
    <source>
        <dbReference type="ARBA" id="ARBA00022840"/>
    </source>
</evidence>
<dbReference type="EMBL" id="LCPW01000001">
    <property type="protein sequence ID" value="KKW06227.1"/>
    <property type="molecule type" value="Genomic_DNA"/>
</dbReference>
<dbReference type="Proteomes" id="UP000034119">
    <property type="component" value="Unassembled WGS sequence"/>
</dbReference>
<evidence type="ECO:0000313" key="19">
    <source>
        <dbReference type="EMBL" id="KKW06227.1"/>
    </source>
</evidence>
<dbReference type="PATRIC" id="fig|1618342.3.peg.6"/>
<evidence type="ECO:0000256" key="1">
    <source>
        <dbReference type="ARBA" id="ARBA00004496"/>
    </source>
</evidence>
<keyword evidence="5" id="KW-0547">Nucleotide-binding</keyword>
<proteinExistence type="inferred from homology"/>
<dbReference type="GO" id="GO:0009380">
    <property type="term" value="C:excinuclease repair complex"/>
    <property type="evidence" value="ECO:0007669"/>
    <property type="project" value="InterPro"/>
</dbReference>
<keyword evidence="17" id="KW-0175">Coiled coil</keyword>
<evidence type="ECO:0000256" key="3">
    <source>
        <dbReference type="ARBA" id="ARBA00022723"/>
    </source>
</evidence>
<evidence type="ECO:0000256" key="12">
    <source>
        <dbReference type="ARBA" id="ARBA00023125"/>
    </source>
</evidence>
<evidence type="ECO:0000256" key="4">
    <source>
        <dbReference type="ARBA" id="ARBA00022737"/>
    </source>
</evidence>
<dbReference type="GO" id="GO:0016887">
    <property type="term" value="F:ATP hydrolysis activity"/>
    <property type="evidence" value="ECO:0007669"/>
    <property type="project" value="InterPro"/>
</dbReference>
<evidence type="ECO:0000256" key="13">
    <source>
        <dbReference type="ARBA" id="ARBA00023204"/>
    </source>
</evidence>
<dbReference type="PROSITE" id="PS50893">
    <property type="entry name" value="ABC_TRANSPORTER_2"/>
    <property type="match status" value="1"/>
</dbReference>
<dbReference type="Gene3D" id="1.20.1580.10">
    <property type="entry name" value="ABC transporter ATPase like domain"/>
    <property type="match status" value="2"/>
</dbReference>
<dbReference type="InterPro" id="IPR027417">
    <property type="entry name" value="P-loop_NTPase"/>
</dbReference>
<keyword evidence="3" id="KW-0479">Metal-binding</keyword>
<feature type="domain" description="ABC transporter" evidence="18">
    <location>
        <begin position="628"/>
        <end position="958"/>
    </location>
</feature>
<dbReference type="GO" id="GO:0004518">
    <property type="term" value="F:nuclease activity"/>
    <property type="evidence" value="ECO:0007669"/>
    <property type="project" value="UniProtKB-KW"/>
</dbReference>
<comment type="subcellular location">
    <subcellularLocation>
        <location evidence="1">Cytoplasm</location>
    </subcellularLocation>
</comment>
<evidence type="ECO:0000256" key="8">
    <source>
        <dbReference type="ARBA" id="ARBA00022771"/>
    </source>
</evidence>
<evidence type="ECO:0000256" key="6">
    <source>
        <dbReference type="ARBA" id="ARBA00022763"/>
    </source>
</evidence>
<evidence type="ECO:0000256" key="15">
    <source>
        <dbReference type="ARBA" id="ARBA00039316"/>
    </source>
</evidence>
<dbReference type="GO" id="GO:0003677">
    <property type="term" value="F:DNA binding"/>
    <property type="evidence" value="ECO:0007669"/>
    <property type="project" value="UniProtKB-KW"/>
</dbReference>
<gene>
    <name evidence="19" type="ORF">UY40_C0001G0005</name>
</gene>
<keyword evidence="4" id="KW-0677">Repeat</keyword>
<keyword evidence="2" id="KW-0963">Cytoplasm</keyword>
<dbReference type="Pfam" id="PF17760">
    <property type="entry name" value="UvrA_inter"/>
    <property type="match status" value="1"/>
</dbReference>
<dbReference type="Pfam" id="PF17755">
    <property type="entry name" value="UvrA_DNA-bind"/>
    <property type="match status" value="1"/>
</dbReference>
<keyword evidence="9" id="KW-0862">Zinc</keyword>
<dbReference type="InterPro" id="IPR041552">
    <property type="entry name" value="UvrA_DNA-bd"/>
</dbReference>
<dbReference type="NCBIfam" id="TIGR00630">
    <property type="entry name" value="uvra"/>
    <property type="match status" value="1"/>
</dbReference>
<dbReference type="CDD" id="cd03270">
    <property type="entry name" value="ABC_UvrA_I"/>
    <property type="match status" value="1"/>
</dbReference>
<dbReference type="PANTHER" id="PTHR43152">
    <property type="entry name" value="UVRABC SYSTEM PROTEIN A"/>
    <property type="match status" value="1"/>
</dbReference>
<accession>A0A0G1XUG6</accession>
<keyword evidence="12" id="KW-0238">DNA-binding</keyword>
<dbReference type="Gene3D" id="1.10.8.280">
    <property type="entry name" value="ABC transporter ATPase domain-like"/>
    <property type="match status" value="1"/>
</dbReference>